<organism evidence="2">
    <name type="scientific">Cacopsylla melanoneura</name>
    <dbReference type="NCBI Taxonomy" id="428564"/>
    <lineage>
        <taxon>Eukaryota</taxon>
        <taxon>Metazoa</taxon>
        <taxon>Ecdysozoa</taxon>
        <taxon>Arthropoda</taxon>
        <taxon>Hexapoda</taxon>
        <taxon>Insecta</taxon>
        <taxon>Pterygota</taxon>
        <taxon>Neoptera</taxon>
        <taxon>Paraneoptera</taxon>
        <taxon>Hemiptera</taxon>
        <taxon>Sternorrhyncha</taxon>
        <taxon>Psylloidea</taxon>
        <taxon>Psyllidae</taxon>
        <taxon>Psyllinae</taxon>
        <taxon>Cacopsylla</taxon>
    </lineage>
</organism>
<feature type="compositionally biased region" description="Basic and acidic residues" evidence="1">
    <location>
        <begin position="254"/>
        <end position="265"/>
    </location>
</feature>
<proteinExistence type="predicted"/>
<feature type="region of interest" description="Disordered" evidence="1">
    <location>
        <begin position="184"/>
        <end position="240"/>
    </location>
</feature>
<dbReference type="EMBL" id="HBUF01578537">
    <property type="protein sequence ID" value="CAG6769315.1"/>
    <property type="molecule type" value="Transcribed_RNA"/>
</dbReference>
<dbReference type="EMBL" id="HBUF01190605">
    <property type="protein sequence ID" value="CAG6658263.1"/>
    <property type="molecule type" value="Transcribed_RNA"/>
</dbReference>
<feature type="compositionally biased region" description="Polar residues" evidence="1">
    <location>
        <begin position="386"/>
        <end position="397"/>
    </location>
</feature>
<dbReference type="EMBL" id="HBUF01190607">
    <property type="protein sequence ID" value="CAG6658265.1"/>
    <property type="molecule type" value="Transcribed_RNA"/>
</dbReference>
<dbReference type="AlphaFoldDB" id="A0A8D8WHD3"/>
<reference evidence="2" key="1">
    <citation type="submission" date="2021-05" db="EMBL/GenBank/DDBJ databases">
        <authorList>
            <person name="Alioto T."/>
            <person name="Alioto T."/>
            <person name="Gomez Garrido J."/>
        </authorList>
    </citation>
    <scope>NUCLEOTIDE SEQUENCE</scope>
</reference>
<feature type="compositionally biased region" description="Polar residues" evidence="1">
    <location>
        <begin position="220"/>
        <end position="240"/>
    </location>
</feature>
<evidence type="ECO:0000313" key="2">
    <source>
        <dbReference type="EMBL" id="CAG6658265.1"/>
    </source>
</evidence>
<feature type="compositionally biased region" description="Basic and acidic residues" evidence="1">
    <location>
        <begin position="364"/>
        <end position="373"/>
    </location>
</feature>
<feature type="region of interest" description="Disordered" evidence="1">
    <location>
        <begin position="120"/>
        <end position="160"/>
    </location>
</feature>
<feature type="compositionally biased region" description="Polar residues" evidence="1">
    <location>
        <begin position="309"/>
        <end position="320"/>
    </location>
</feature>
<feature type="compositionally biased region" description="Polar residues" evidence="1">
    <location>
        <begin position="18"/>
        <end position="33"/>
    </location>
</feature>
<feature type="compositionally biased region" description="Low complexity" evidence="1">
    <location>
        <begin position="374"/>
        <end position="385"/>
    </location>
</feature>
<feature type="compositionally biased region" description="Low complexity" evidence="1">
    <location>
        <begin position="124"/>
        <end position="133"/>
    </location>
</feature>
<sequence>MNESTITSCEVKPKLSQEETPGQDSSNASSTLLNLPPSILLDQRRRSSCKLSVSPLSVQTRLAASPQRNKEVKQTSETATNSNKPKKKVLNRQQTLQRLPYINVNEIITVDSQQLVETCENGGRKNTGNTRTGNSDKLGHDTIDEESKESGPCDNEQTENESEMSLANVLIEIENLNRKDSVDGNSIRKSEDCVTTKENQEIEENENRIDVKAVEDTNRTESVTENQALDDSTKTAENNNYNYELTRFKVTKSEHEKTNLGRQEECDSASKTTETQLEKYLNIEETSKQIDSTGNNKIDPEKSKDIPGSNDTSNESNACTKTGIGEQTLESEETTNNTGVGTKPNKKDNKSDGQISTAINNNETDNKENETTKTRNSNNTKSATSETLSTKNTSPLNPLNLPDISVSYEQSESQSKDTISEAPKSPLRSDRSPNRSPMRSPKLGDIPTRSVLKNSLYRTDSTDSTKSLEKSPKRSYKVSFSCDVEDNSEQPKSPATKLMHGNSKSLDTESGEQQNTTKKEKKKK</sequence>
<accession>A0A8D8WHD3</accession>
<feature type="region of interest" description="Disordered" evidence="1">
    <location>
        <begin position="254"/>
        <end position="524"/>
    </location>
</feature>
<feature type="compositionally biased region" description="Basic and acidic residues" evidence="1">
    <location>
        <begin position="460"/>
        <end position="472"/>
    </location>
</feature>
<feature type="region of interest" description="Disordered" evidence="1">
    <location>
        <begin position="1"/>
        <end position="36"/>
    </location>
</feature>
<feature type="region of interest" description="Disordered" evidence="1">
    <location>
        <begin position="60"/>
        <end position="92"/>
    </location>
</feature>
<evidence type="ECO:0000256" key="1">
    <source>
        <dbReference type="SAM" id="MobiDB-lite"/>
    </source>
</evidence>
<name>A0A8D8WHD3_9HEMI</name>
<feature type="compositionally biased region" description="Basic and acidic residues" evidence="1">
    <location>
        <begin position="184"/>
        <end position="219"/>
    </location>
</feature>
<dbReference type="EMBL" id="HBUF01190606">
    <property type="protein sequence ID" value="CAG6658264.1"/>
    <property type="molecule type" value="Transcribed_RNA"/>
</dbReference>
<protein>
    <submittedName>
        <fullName evidence="2">Uncharacterized protein</fullName>
    </submittedName>
</protein>